<evidence type="ECO:0000313" key="9">
    <source>
        <dbReference type="RefSeq" id="XP_022085936.1"/>
    </source>
</evidence>
<feature type="transmembrane region" description="Helical" evidence="3">
    <location>
        <begin position="7"/>
        <end position="36"/>
    </location>
</feature>
<dbReference type="InterPro" id="IPR036291">
    <property type="entry name" value="NAD(P)-bd_dom_sf"/>
</dbReference>
<dbReference type="PRINTS" id="PR00081">
    <property type="entry name" value="GDHRDH"/>
</dbReference>
<dbReference type="Gene3D" id="3.40.50.720">
    <property type="entry name" value="NAD(P)-binding Rossmann-like Domain"/>
    <property type="match status" value="1"/>
</dbReference>
<evidence type="ECO:0000313" key="7">
    <source>
        <dbReference type="RefSeq" id="XP_022085934.1"/>
    </source>
</evidence>
<evidence type="ECO:0000313" key="8">
    <source>
        <dbReference type="RefSeq" id="XP_022085935.1"/>
    </source>
</evidence>
<dbReference type="PANTHER" id="PTHR44269">
    <property type="entry name" value="DEHYDROGENASE/REDUCTASE SDR FAMILY MEMBER 7-RELATED"/>
    <property type="match status" value="1"/>
</dbReference>
<protein>
    <submittedName>
        <fullName evidence="5 6">Dehydrogenase/reductase SDR family member 7-like isoform X1</fullName>
    </submittedName>
</protein>
<dbReference type="KEGG" id="aplc:110976723"/>
<evidence type="ECO:0000313" key="4">
    <source>
        <dbReference type="Proteomes" id="UP000694845"/>
    </source>
</evidence>
<dbReference type="AlphaFoldDB" id="A0A8B7Y0W8"/>
<dbReference type="RefSeq" id="XP_022085932.1">
    <property type="nucleotide sequence ID" value="XM_022230240.1"/>
</dbReference>
<keyword evidence="3" id="KW-0472">Membrane</keyword>
<dbReference type="Proteomes" id="UP000694845">
    <property type="component" value="Unplaced"/>
</dbReference>
<dbReference type="InterPro" id="IPR053011">
    <property type="entry name" value="SDR_family_member_7"/>
</dbReference>
<evidence type="ECO:0000313" key="6">
    <source>
        <dbReference type="RefSeq" id="XP_022085932.1"/>
    </source>
</evidence>
<name>A0A8B7Y0W8_ACAPL</name>
<evidence type="ECO:0000313" key="5">
    <source>
        <dbReference type="RefSeq" id="XP_022085931.1"/>
    </source>
</evidence>
<dbReference type="GO" id="GO:0016491">
    <property type="term" value="F:oxidoreductase activity"/>
    <property type="evidence" value="ECO:0007669"/>
    <property type="project" value="UniProtKB-KW"/>
</dbReference>
<dbReference type="RefSeq" id="XP_022085935.1">
    <property type="nucleotide sequence ID" value="XM_022230243.1"/>
</dbReference>
<gene>
    <name evidence="5 6 7 8 9" type="primary">LOC110976723</name>
</gene>
<sequence length="345" mass="38327">METRTAIVFTIASVIVLFSLPILHFLAFGVMIFFIVNVTMAFTHDGDLLLMLYEKWGQDGSNLKGKVAWITGASSGIGEALSYELAQKGVKLILSSRREQELEQVRERCLQFSELTDNDVLVLPMDLRNYESHKGCADKVLSHFKKVDILVNNAGRSQRAFAADTSLEVDKALMDLNIIGQLSVTKAILPHMTARKEGHIVNISSVVGRVPGELSCTYSASKHAMLGYFGAFAYENKDISITNVCPGPVKSEIVINAFGNKLDAPKFKDDHSAAERGPSFCMTAERCASLIVIAVANKLSEVWICKNLAMFLMLMYQWAPLLTVWIKKKVYGDERVESFKKSQMN</sequence>
<evidence type="ECO:0000256" key="3">
    <source>
        <dbReference type="SAM" id="Phobius"/>
    </source>
</evidence>
<evidence type="ECO:0000256" key="2">
    <source>
        <dbReference type="RuleBase" id="RU000363"/>
    </source>
</evidence>
<dbReference type="Pfam" id="PF00106">
    <property type="entry name" value="adh_short"/>
    <property type="match status" value="1"/>
</dbReference>
<proteinExistence type="inferred from homology"/>
<dbReference type="RefSeq" id="XP_022085934.1">
    <property type="nucleotide sequence ID" value="XM_022230242.1"/>
</dbReference>
<dbReference type="PRINTS" id="PR00080">
    <property type="entry name" value="SDRFAMILY"/>
</dbReference>
<dbReference type="PANTHER" id="PTHR44269:SF1">
    <property type="entry name" value="DEHYDROGENASE_REDUCTASE SDR FAMILY MEMBER 7"/>
    <property type="match status" value="1"/>
</dbReference>
<accession>A0A8B7Y0W8</accession>
<dbReference type="GeneID" id="110976723"/>
<dbReference type="InterPro" id="IPR002347">
    <property type="entry name" value="SDR_fam"/>
</dbReference>
<keyword evidence="1" id="KW-0560">Oxidoreductase</keyword>
<organism evidence="4 8">
    <name type="scientific">Acanthaster planci</name>
    <name type="common">Crown-of-thorns starfish</name>
    <dbReference type="NCBI Taxonomy" id="133434"/>
    <lineage>
        <taxon>Eukaryota</taxon>
        <taxon>Metazoa</taxon>
        <taxon>Echinodermata</taxon>
        <taxon>Eleutherozoa</taxon>
        <taxon>Asterozoa</taxon>
        <taxon>Asteroidea</taxon>
        <taxon>Valvatacea</taxon>
        <taxon>Valvatida</taxon>
        <taxon>Acanthasteridae</taxon>
        <taxon>Acanthaster</taxon>
    </lineage>
</organism>
<dbReference type="SUPFAM" id="SSF51735">
    <property type="entry name" value="NAD(P)-binding Rossmann-fold domains"/>
    <property type="match status" value="1"/>
</dbReference>
<dbReference type="RefSeq" id="XP_022085931.1">
    <property type="nucleotide sequence ID" value="XM_022230239.1"/>
</dbReference>
<dbReference type="PROSITE" id="PS00061">
    <property type="entry name" value="ADH_SHORT"/>
    <property type="match status" value="1"/>
</dbReference>
<comment type="similarity">
    <text evidence="2">Belongs to the short-chain dehydrogenases/reductases (SDR) family.</text>
</comment>
<keyword evidence="3" id="KW-0812">Transmembrane</keyword>
<keyword evidence="4" id="KW-1185">Reference proteome</keyword>
<dbReference type="RefSeq" id="XP_022085936.1">
    <property type="nucleotide sequence ID" value="XM_022230244.1"/>
</dbReference>
<dbReference type="InterPro" id="IPR020904">
    <property type="entry name" value="Sc_DH/Rdtase_CS"/>
</dbReference>
<keyword evidence="3" id="KW-1133">Transmembrane helix</keyword>
<reference evidence="5 6" key="1">
    <citation type="submission" date="2025-04" db="UniProtKB">
        <authorList>
            <consortium name="RefSeq"/>
        </authorList>
    </citation>
    <scope>IDENTIFICATION</scope>
</reference>
<dbReference type="OrthoDB" id="47007at2759"/>
<evidence type="ECO:0000256" key="1">
    <source>
        <dbReference type="ARBA" id="ARBA00023002"/>
    </source>
</evidence>